<sequence>MRTLDPGRRVGHTRPMRWTDIDRIAAGLAEQHPGTRPLSLQPLEVRDRAAALGGFTDDPTRCNARILESIQLAWSDRVAGRSRSVSGTS</sequence>
<dbReference type="GO" id="GO:0016226">
    <property type="term" value="P:iron-sulfur cluster assembly"/>
    <property type="evidence" value="ECO:0007669"/>
    <property type="project" value="InterPro"/>
</dbReference>
<keyword evidence="2" id="KW-1185">Reference proteome</keyword>
<dbReference type="InterPro" id="IPR007479">
    <property type="entry name" value="ISC_FeS_clus_asmbl_IscsX"/>
</dbReference>
<dbReference type="Proteomes" id="UP000638313">
    <property type="component" value="Unassembled WGS sequence"/>
</dbReference>
<name>A0A919EER1_9ACTN</name>
<evidence type="ECO:0000313" key="2">
    <source>
        <dbReference type="Proteomes" id="UP000638313"/>
    </source>
</evidence>
<reference evidence="1" key="2">
    <citation type="submission" date="2020-09" db="EMBL/GenBank/DDBJ databases">
        <authorList>
            <person name="Sun Q."/>
            <person name="Ohkuma M."/>
        </authorList>
    </citation>
    <scope>NUCLEOTIDE SEQUENCE</scope>
    <source>
        <strain evidence="1">JCM 4059</strain>
    </source>
</reference>
<dbReference type="AlphaFoldDB" id="A0A919EER1"/>
<dbReference type="Pfam" id="PF04384">
    <property type="entry name" value="Fe-S_assembly"/>
    <property type="match status" value="1"/>
</dbReference>
<dbReference type="NCBIfam" id="TIGR03412">
    <property type="entry name" value="iscX_yfhJ"/>
    <property type="match status" value="1"/>
</dbReference>
<protein>
    <submittedName>
        <fullName evidence="1">Uncharacterized protein</fullName>
    </submittedName>
</protein>
<reference evidence="1" key="1">
    <citation type="journal article" date="2014" name="Int. J. Syst. Evol. Microbiol.">
        <title>Complete genome sequence of Corynebacterium casei LMG S-19264T (=DSM 44701T), isolated from a smear-ripened cheese.</title>
        <authorList>
            <consortium name="US DOE Joint Genome Institute (JGI-PGF)"/>
            <person name="Walter F."/>
            <person name="Albersmeier A."/>
            <person name="Kalinowski J."/>
            <person name="Ruckert C."/>
        </authorList>
    </citation>
    <scope>NUCLEOTIDE SEQUENCE</scope>
    <source>
        <strain evidence="1">JCM 4059</strain>
    </source>
</reference>
<dbReference type="SUPFAM" id="SSF140319">
    <property type="entry name" value="IscX-like"/>
    <property type="match status" value="1"/>
</dbReference>
<gene>
    <name evidence="1" type="ORF">GCM10010218_46410</name>
</gene>
<dbReference type="EMBL" id="BNBD01000010">
    <property type="protein sequence ID" value="GHF59577.1"/>
    <property type="molecule type" value="Genomic_DNA"/>
</dbReference>
<dbReference type="InterPro" id="IPR036762">
    <property type="entry name" value="IscX-like_sf"/>
</dbReference>
<dbReference type="Gene3D" id="1.10.10.600">
    <property type="entry name" value="IscX-like"/>
    <property type="match status" value="1"/>
</dbReference>
<comment type="caution">
    <text evidence="1">The sequence shown here is derived from an EMBL/GenBank/DDBJ whole genome shotgun (WGS) entry which is preliminary data.</text>
</comment>
<accession>A0A919EER1</accession>
<organism evidence="1 2">
    <name type="scientific">Streptomyces mashuensis</name>
    <dbReference type="NCBI Taxonomy" id="33904"/>
    <lineage>
        <taxon>Bacteria</taxon>
        <taxon>Bacillati</taxon>
        <taxon>Actinomycetota</taxon>
        <taxon>Actinomycetes</taxon>
        <taxon>Kitasatosporales</taxon>
        <taxon>Streptomycetaceae</taxon>
        <taxon>Streptomyces</taxon>
    </lineage>
</organism>
<proteinExistence type="predicted"/>
<evidence type="ECO:0000313" key="1">
    <source>
        <dbReference type="EMBL" id="GHF59577.1"/>
    </source>
</evidence>